<sequence>MEISKKEILAKLYCIKAGLSAISLEKDKLSQEESNCAKIHQEMDDNQKKKKIAIDSLNKVEQDIKIKEKTITGIESNQGVPEKVNIGHAIGIGAGIGIIGGGIGWVVFVFIYDLIHSMKNNQNQFSGNLMGKIWIGMLVVWFISTIVYYFVEKHKNLKNYKKSLADKKASVNKENSAIASLKKNQNNIQQNLSSFDQTNERLNAKHANALVNYLKVKNITIESSKTLYDALITEFSSVLDPRDWANIDLIIFYYETGRADTLKEALQQVDRQRQNEALIKAIKDASNQISSTIQRSLDQLQSTMIHCYQDLSLQLKNQHAQVMQRLSRIQSDFHSLNESVKKANASIQNLSKTIEKSALESIETISSNEYLQHALLEKINVNSVALVDDVNYLLFYKKPNIL</sequence>
<protein>
    <submittedName>
        <fullName evidence="2">Uncharacterized protein</fullName>
    </submittedName>
</protein>
<gene>
    <name evidence="2" type="ORF">IAD04_05515</name>
</gene>
<feature type="transmembrane region" description="Helical" evidence="1">
    <location>
        <begin position="89"/>
        <end position="112"/>
    </location>
</feature>
<evidence type="ECO:0000256" key="1">
    <source>
        <dbReference type="SAM" id="Phobius"/>
    </source>
</evidence>
<feature type="transmembrane region" description="Helical" evidence="1">
    <location>
        <begin position="132"/>
        <end position="151"/>
    </location>
</feature>
<dbReference type="Proteomes" id="UP000886893">
    <property type="component" value="Unassembled WGS sequence"/>
</dbReference>
<evidence type="ECO:0000313" key="2">
    <source>
        <dbReference type="EMBL" id="HIT17811.1"/>
    </source>
</evidence>
<dbReference type="EMBL" id="DVKI01000173">
    <property type="protein sequence ID" value="HIT17811.1"/>
    <property type="molecule type" value="Genomic_DNA"/>
</dbReference>
<comment type="caution">
    <text evidence="2">The sequence shown here is derived from an EMBL/GenBank/DDBJ whole genome shotgun (WGS) entry which is preliminary data.</text>
</comment>
<keyword evidence="1" id="KW-1133">Transmembrane helix</keyword>
<evidence type="ECO:0000313" key="3">
    <source>
        <dbReference type="Proteomes" id="UP000886893"/>
    </source>
</evidence>
<reference evidence="2" key="1">
    <citation type="submission" date="2020-10" db="EMBL/GenBank/DDBJ databases">
        <authorList>
            <person name="Gilroy R."/>
        </authorList>
    </citation>
    <scope>NUCLEOTIDE SEQUENCE</scope>
    <source>
        <strain evidence="2">14508</strain>
    </source>
</reference>
<keyword evidence="1" id="KW-0812">Transmembrane</keyword>
<proteinExistence type="predicted"/>
<accession>A0A9D1GA06</accession>
<organism evidence="2 3">
    <name type="scientific">Candidatus Caccosoma faecigallinarum</name>
    <dbReference type="NCBI Taxonomy" id="2840720"/>
    <lineage>
        <taxon>Bacteria</taxon>
        <taxon>Bacillati</taxon>
        <taxon>Bacillota</taxon>
        <taxon>Bacillota incertae sedis</taxon>
        <taxon>Candidatus Caccosoma</taxon>
    </lineage>
</organism>
<keyword evidence="1" id="KW-0472">Membrane</keyword>
<dbReference type="AlphaFoldDB" id="A0A9D1GA06"/>
<reference evidence="2" key="2">
    <citation type="journal article" date="2021" name="PeerJ">
        <title>Extensive microbial diversity within the chicken gut microbiome revealed by metagenomics and culture.</title>
        <authorList>
            <person name="Gilroy R."/>
            <person name="Ravi A."/>
            <person name="Getino M."/>
            <person name="Pursley I."/>
            <person name="Horton D.L."/>
            <person name="Alikhan N.F."/>
            <person name="Baker D."/>
            <person name="Gharbi K."/>
            <person name="Hall N."/>
            <person name="Watson M."/>
            <person name="Adriaenssens E.M."/>
            <person name="Foster-Nyarko E."/>
            <person name="Jarju S."/>
            <person name="Secka A."/>
            <person name="Antonio M."/>
            <person name="Oren A."/>
            <person name="Chaudhuri R.R."/>
            <person name="La Ragione R."/>
            <person name="Hildebrand F."/>
            <person name="Pallen M.J."/>
        </authorList>
    </citation>
    <scope>NUCLEOTIDE SEQUENCE</scope>
    <source>
        <strain evidence="2">14508</strain>
    </source>
</reference>
<name>A0A9D1GA06_9FIRM</name>